<dbReference type="Pfam" id="PF00069">
    <property type="entry name" value="Pkinase"/>
    <property type="match status" value="1"/>
</dbReference>
<sequence>MSNLFEFVKPIDEELYDYCIEMEGMAKTRPTSSLVELRKAVEHFLEWFLNKTDEEKGLPPRKKKKTFFAYLSEIEEKKLLPQSQLENLNMIRIFGNKVAHPNAFKATVSDLVTEIEKFYEALVSIYQSKNLLQEDFTFDEDKLMIDSYRPIQRLDINSYEEGCEKKYLCVLEKDGSESNTYYVIRQFRKSNEKAPKEVGFWKRDLLTLQRLSEDDLNYIVKNHNITKQDDNELFFTCYELSDSDTNLVDITLKDLTIEERLDIVYQIARGLYGIHTNYEPVYHRALTPSSIYIKKLRSGKRTIRIGNFEYAKLEDVNGVTMVSKVFRRHHDPFRAPELEYGIEINDWAKVDVYSFGMIILFIFNIKGENAFHHVKKLKKFQLSNDFVDLVDRMVDEYSNARPDMKEIKHLIGNEVMTHA</sequence>
<reference evidence="2 3" key="1">
    <citation type="submission" date="2016-11" db="EMBL/GenBank/DDBJ databases">
        <authorList>
            <person name="Jaros S."/>
            <person name="Januszkiewicz K."/>
            <person name="Wedrychowicz H."/>
        </authorList>
    </citation>
    <scope>NUCLEOTIDE SEQUENCE [LARGE SCALE GENOMIC DNA]</scope>
    <source>
        <strain evidence="2 3">IBRC-M 10683</strain>
    </source>
</reference>
<dbReference type="OrthoDB" id="257964at2"/>
<dbReference type="AlphaFoldDB" id="A0A1M5GTU9"/>
<dbReference type="PANTHER" id="PTHR44167">
    <property type="entry name" value="OVARIAN-SPECIFIC SERINE/THREONINE-PROTEIN KINASE LOK-RELATED"/>
    <property type="match status" value="1"/>
</dbReference>
<dbReference type="PANTHER" id="PTHR44167:SF24">
    <property type="entry name" value="SERINE_THREONINE-PROTEIN KINASE CHK2"/>
    <property type="match status" value="1"/>
</dbReference>
<evidence type="ECO:0000259" key="1">
    <source>
        <dbReference type="PROSITE" id="PS50011"/>
    </source>
</evidence>
<dbReference type="STRING" id="930117.SAMN05216225_101454"/>
<dbReference type="Gene3D" id="1.10.510.10">
    <property type="entry name" value="Transferase(Phosphotransferase) domain 1"/>
    <property type="match status" value="1"/>
</dbReference>
<organism evidence="2 3">
    <name type="scientific">Ornithinibacillus halophilus</name>
    <dbReference type="NCBI Taxonomy" id="930117"/>
    <lineage>
        <taxon>Bacteria</taxon>
        <taxon>Bacillati</taxon>
        <taxon>Bacillota</taxon>
        <taxon>Bacilli</taxon>
        <taxon>Bacillales</taxon>
        <taxon>Bacillaceae</taxon>
        <taxon>Ornithinibacillus</taxon>
    </lineage>
</organism>
<dbReference type="EMBL" id="FQVW01000014">
    <property type="protein sequence ID" value="SHG07139.1"/>
    <property type="molecule type" value="Genomic_DNA"/>
</dbReference>
<dbReference type="SUPFAM" id="SSF56112">
    <property type="entry name" value="Protein kinase-like (PK-like)"/>
    <property type="match status" value="1"/>
</dbReference>
<dbReference type="Proteomes" id="UP000183988">
    <property type="component" value="Unassembled WGS sequence"/>
</dbReference>
<keyword evidence="3" id="KW-1185">Reference proteome</keyword>
<evidence type="ECO:0000313" key="3">
    <source>
        <dbReference type="Proteomes" id="UP000183988"/>
    </source>
</evidence>
<protein>
    <recommendedName>
        <fullName evidence="1">Protein kinase domain-containing protein</fullName>
    </recommendedName>
</protein>
<dbReference type="InterPro" id="IPR000719">
    <property type="entry name" value="Prot_kinase_dom"/>
</dbReference>
<dbReference type="SMART" id="SM00220">
    <property type="entry name" value="S_TKc"/>
    <property type="match status" value="1"/>
</dbReference>
<gene>
    <name evidence="2" type="ORF">SAMN05216225_101454</name>
</gene>
<name>A0A1M5GTU9_9BACI</name>
<dbReference type="GO" id="GO:0005524">
    <property type="term" value="F:ATP binding"/>
    <property type="evidence" value="ECO:0007669"/>
    <property type="project" value="InterPro"/>
</dbReference>
<feature type="domain" description="Protein kinase" evidence="1">
    <location>
        <begin position="148"/>
        <end position="419"/>
    </location>
</feature>
<accession>A0A1M5GTU9</accession>
<dbReference type="Pfam" id="PF13643">
    <property type="entry name" value="DUF4145"/>
    <property type="match status" value="1"/>
</dbReference>
<dbReference type="RefSeq" id="WP_072889794.1">
    <property type="nucleotide sequence ID" value="NZ_FQVW01000014.1"/>
</dbReference>
<dbReference type="InterPro" id="IPR011009">
    <property type="entry name" value="Kinase-like_dom_sf"/>
</dbReference>
<evidence type="ECO:0000313" key="2">
    <source>
        <dbReference type="EMBL" id="SHG07139.1"/>
    </source>
</evidence>
<dbReference type="InterPro" id="IPR025285">
    <property type="entry name" value="DUF4145"/>
</dbReference>
<dbReference type="PROSITE" id="PS50011">
    <property type="entry name" value="PROTEIN_KINASE_DOM"/>
    <property type="match status" value="1"/>
</dbReference>
<proteinExistence type="predicted"/>
<dbReference type="GO" id="GO:0004674">
    <property type="term" value="F:protein serine/threonine kinase activity"/>
    <property type="evidence" value="ECO:0007669"/>
    <property type="project" value="TreeGrafter"/>
</dbReference>